<keyword evidence="4" id="KW-1185">Reference proteome</keyword>
<dbReference type="RefSeq" id="WP_035626998.1">
    <property type="nucleotide sequence ID" value="NZ_JBEWQG010000012.1"/>
</dbReference>
<reference evidence="1 3" key="1">
    <citation type="submission" date="2014-07" db="EMBL/GenBank/DDBJ databases">
        <title>Genome of Flavobacterium hydatis DSM 2063.</title>
        <authorList>
            <person name="Pipes S.E."/>
            <person name="Stropko S.J."/>
            <person name="Newman J.D."/>
        </authorList>
    </citation>
    <scope>NUCLEOTIDE SEQUENCE [LARGE SCALE GENOMIC DNA]</scope>
    <source>
        <strain evidence="1 3">DSM 2063</strain>
    </source>
</reference>
<comment type="caution">
    <text evidence="1">The sequence shown here is derived from an EMBL/GenBank/DDBJ whole genome shotgun (WGS) entry which is preliminary data.</text>
</comment>
<organism evidence="1 3">
    <name type="scientific">Flavobacterium hydatis</name>
    <name type="common">Cytophaga aquatilis</name>
    <dbReference type="NCBI Taxonomy" id="991"/>
    <lineage>
        <taxon>Bacteria</taxon>
        <taxon>Pseudomonadati</taxon>
        <taxon>Bacteroidota</taxon>
        <taxon>Flavobacteriia</taxon>
        <taxon>Flavobacteriales</taxon>
        <taxon>Flavobacteriaceae</taxon>
        <taxon>Flavobacterium</taxon>
    </lineage>
</organism>
<accession>A0A086A004</accession>
<dbReference type="Proteomes" id="UP000028712">
    <property type="component" value="Unassembled WGS sequence"/>
</dbReference>
<protein>
    <submittedName>
        <fullName evidence="1">Uncharacterized protein</fullName>
    </submittedName>
</protein>
<gene>
    <name evidence="2" type="ORF">B0A62_13985</name>
    <name evidence="1" type="ORF">IW20_21285</name>
</gene>
<evidence type="ECO:0000313" key="1">
    <source>
        <dbReference type="EMBL" id="KFF10018.1"/>
    </source>
</evidence>
<evidence type="ECO:0000313" key="4">
    <source>
        <dbReference type="Proteomes" id="UP000198424"/>
    </source>
</evidence>
<dbReference type="EMBL" id="JPRM01000042">
    <property type="protein sequence ID" value="KFF10018.1"/>
    <property type="molecule type" value="Genomic_DNA"/>
</dbReference>
<dbReference type="eggNOG" id="ENOG502Z7PQ">
    <property type="taxonomic scope" value="Bacteria"/>
</dbReference>
<evidence type="ECO:0000313" key="2">
    <source>
        <dbReference type="EMBL" id="OXA93349.1"/>
    </source>
</evidence>
<dbReference type="STRING" id="991.IW20_21285"/>
<dbReference type="AlphaFoldDB" id="A0A086A004"/>
<dbReference type="EMBL" id="MUGY01000015">
    <property type="protein sequence ID" value="OXA93349.1"/>
    <property type="molecule type" value="Genomic_DNA"/>
</dbReference>
<dbReference type="PROSITE" id="PS51257">
    <property type="entry name" value="PROKAR_LIPOPROTEIN"/>
    <property type="match status" value="1"/>
</dbReference>
<proteinExistence type="predicted"/>
<reference evidence="2 4" key="2">
    <citation type="submission" date="2016-11" db="EMBL/GenBank/DDBJ databases">
        <title>Whole genomes of Flavobacteriaceae.</title>
        <authorList>
            <person name="Stine C."/>
            <person name="Li C."/>
            <person name="Tadesse D."/>
        </authorList>
    </citation>
    <scope>NUCLEOTIDE SEQUENCE [LARGE SCALE GENOMIC DNA]</scope>
    <source>
        <strain evidence="2 4">ATCC 29551</strain>
    </source>
</reference>
<dbReference type="Proteomes" id="UP000198424">
    <property type="component" value="Unassembled WGS sequence"/>
</dbReference>
<evidence type="ECO:0000313" key="3">
    <source>
        <dbReference type="Proteomes" id="UP000028712"/>
    </source>
</evidence>
<dbReference type="OrthoDB" id="277629at2"/>
<name>A0A086A004_FLAHY</name>
<sequence length="552" mass="63810">MLKKRTIQIKFIKYYFAAACFLLLFGCKTINQDVIKHNYIVGERNYGDLFYNDSLDVSIDILGNATYEDLSKVKKNDLKKRIKNFKDVSADNLILSLKTDQNLETLYFFEKVENPIDTITHEKIVKNDSINGITIFEKQKGAKKIICITQILNNTNNLKRTSESVKAINLDDTNLDKLSFMKLYNYYTVEPHKNFLQGREKIKEAPIKDPKKIMLKEPLYFTINSFISNNKEYDLLIKDHENQKDDFNATVLNSLSKKEVKINDDVFTTIAALANDNQIIILNEDHFYPKHRLFAMELLDILKQKGFTTISMETFVPNEGNNTALIPNSKNGFYIKDPYFGHFVREANAMGFNLLGHENQDRNVPREIGQAKNIMKILEKNPKEKIFIYVGHGHLEEEGESRVMASYLKEYSNIDPITINQETVISNTKEKLVLLPKSIFVNDTLMKSSADYFLINNLEANLKSVYPNAVFKKVILKDKKLDTFKNEEVLVETFLLEEYNKTKNADLLIPIESTLIIPNGNKIEINLPTGKYYITVKTVNNDRFEFDNIEVK</sequence>